<proteinExistence type="predicted"/>
<dbReference type="Gramene" id="Pp3c6_9140V3.1">
    <property type="protein sequence ID" value="PAC:32977786.CDS.1"/>
    <property type="gene ID" value="Pp3c6_9140"/>
</dbReference>
<evidence type="ECO:0000313" key="2">
    <source>
        <dbReference type="EnsemblPlants" id="PAC:32977786.CDS.1"/>
    </source>
</evidence>
<keyword evidence="1" id="KW-0472">Membrane</keyword>
<keyword evidence="1" id="KW-1133">Transmembrane helix</keyword>
<evidence type="ECO:0008006" key="4">
    <source>
        <dbReference type="Google" id="ProtNLM"/>
    </source>
</evidence>
<sequence>MFHITDTNKIIVLILYVDYILLIGSNFGLINQLK</sequence>
<reference evidence="2" key="3">
    <citation type="submission" date="2020-12" db="UniProtKB">
        <authorList>
            <consortium name="EnsemblPlants"/>
        </authorList>
    </citation>
    <scope>IDENTIFICATION</scope>
</reference>
<evidence type="ECO:0000256" key="1">
    <source>
        <dbReference type="SAM" id="Phobius"/>
    </source>
</evidence>
<dbReference type="Proteomes" id="UP000006727">
    <property type="component" value="Chromosome 6"/>
</dbReference>
<keyword evidence="1" id="KW-0812">Transmembrane</keyword>
<keyword evidence="3" id="KW-1185">Reference proteome</keyword>
<evidence type="ECO:0000313" key="3">
    <source>
        <dbReference type="Proteomes" id="UP000006727"/>
    </source>
</evidence>
<reference evidence="2 3" key="2">
    <citation type="journal article" date="2018" name="Plant J.">
        <title>The Physcomitrella patens chromosome-scale assembly reveals moss genome structure and evolution.</title>
        <authorList>
            <person name="Lang D."/>
            <person name="Ullrich K.K."/>
            <person name="Murat F."/>
            <person name="Fuchs J."/>
            <person name="Jenkins J."/>
            <person name="Haas F.B."/>
            <person name="Piednoel M."/>
            <person name="Gundlach H."/>
            <person name="Van Bel M."/>
            <person name="Meyberg R."/>
            <person name="Vives C."/>
            <person name="Morata J."/>
            <person name="Symeonidi A."/>
            <person name="Hiss M."/>
            <person name="Muchero W."/>
            <person name="Kamisugi Y."/>
            <person name="Saleh O."/>
            <person name="Blanc G."/>
            <person name="Decker E.L."/>
            <person name="van Gessel N."/>
            <person name="Grimwood J."/>
            <person name="Hayes R.D."/>
            <person name="Graham S.W."/>
            <person name="Gunter L.E."/>
            <person name="McDaniel S.F."/>
            <person name="Hoernstein S.N.W."/>
            <person name="Larsson A."/>
            <person name="Li F.W."/>
            <person name="Perroud P.F."/>
            <person name="Phillips J."/>
            <person name="Ranjan P."/>
            <person name="Rokshar D.S."/>
            <person name="Rothfels C.J."/>
            <person name="Schneider L."/>
            <person name="Shu S."/>
            <person name="Stevenson D.W."/>
            <person name="Thummler F."/>
            <person name="Tillich M."/>
            <person name="Villarreal Aguilar J.C."/>
            <person name="Widiez T."/>
            <person name="Wong G.K."/>
            <person name="Wymore A."/>
            <person name="Zhang Y."/>
            <person name="Zimmer A.D."/>
            <person name="Quatrano R.S."/>
            <person name="Mayer K.F.X."/>
            <person name="Goodstein D."/>
            <person name="Casacuberta J.M."/>
            <person name="Vandepoele K."/>
            <person name="Reski R."/>
            <person name="Cuming A.C."/>
            <person name="Tuskan G.A."/>
            <person name="Maumus F."/>
            <person name="Salse J."/>
            <person name="Schmutz J."/>
            <person name="Rensing S.A."/>
        </authorList>
    </citation>
    <scope>NUCLEOTIDE SEQUENCE [LARGE SCALE GENOMIC DNA]</scope>
    <source>
        <strain evidence="2 3">cv. Gransden 2004</strain>
    </source>
</reference>
<organism evidence="2 3">
    <name type="scientific">Physcomitrium patens</name>
    <name type="common">Spreading-leaved earth moss</name>
    <name type="synonym">Physcomitrella patens</name>
    <dbReference type="NCBI Taxonomy" id="3218"/>
    <lineage>
        <taxon>Eukaryota</taxon>
        <taxon>Viridiplantae</taxon>
        <taxon>Streptophyta</taxon>
        <taxon>Embryophyta</taxon>
        <taxon>Bryophyta</taxon>
        <taxon>Bryophytina</taxon>
        <taxon>Bryopsida</taxon>
        <taxon>Funariidae</taxon>
        <taxon>Funariales</taxon>
        <taxon>Funariaceae</taxon>
        <taxon>Physcomitrium</taxon>
    </lineage>
</organism>
<dbReference type="EMBL" id="ABEU02000006">
    <property type="status" value="NOT_ANNOTATED_CDS"/>
    <property type="molecule type" value="Genomic_DNA"/>
</dbReference>
<protein>
    <recommendedName>
        <fullName evidence="4">Reverse transcriptase Ty1/copia-type domain-containing protein</fullName>
    </recommendedName>
</protein>
<accession>A0A7I3ZT86</accession>
<name>A0A7I3ZT86_PHYPA</name>
<reference evidence="2 3" key="1">
    <citation type="journal article" date="2008" name="Science">
        <title>The Physcomitrella genome reveals evolutionary insights into the conquest of land by plants.</title>
        <authorList>
            <person name="Rensing S."/>
            <person name="Lang D."/>
            <person name="Zimmer A."/>
            <person name="Terry A."/>
            <person name="Salamov A."/>
            <person name="Shapiro H."/>
            <person name="Nishiyama T."/>
            <person name="Perroud P.-F."/>
            <person name="Lindquist E."/>
            <person name="Kamisugi Y."/>
            <person name="Tanahashi T."/>
            <person name="Sakakibara K."/>
            <person name="Fujita T."/>
            <person name="Oishi K."/>
            <person name="Shin-I T."/>
            <person name="Kuroki Y."/>
            <person name="Toyoda A."/>
            <person name="Suzuki Y."/>
            <person name="Hashimoto A."/>
            <person name="Yamaguchi K."/>
            <person name="Sugano A."/>
            <person name="Kohara Y."/>
            <person name="Fujiyama A."/>
            <person name="Anterola A."/>
            <person name="Aoki S."/>
            <person name="Ashton N."/>
            <person name="Barbazuk W.B."/>
            <person name="Barker E."/>
            <person name="Bennetzen J."/>
            <person name="Bezanilla M."/>
            <person name="Blankenship R."/>
            <person name="Cho S.H."/>
            <person name="Dutcher S."/>
            <person name="Estelle M."/>
            <person name="Fawcett J.A."/>
            <person name="Gundlach H."/>
            <person name="Hanada K."/>
            <person name="Heyl A."/>
            <person name="Hicks K.A."/>
            <person name="Hugh J."/>
            <person name="Lohr M."/>
            <person name="Mayer K."/>
            <person name="Melkozernov A."/>
            <person name="Murata T."/>
            <person name="Nelson D."/>
            <person name="Pils B."/>
            <person name="Prigge M."/>
            <person name="Reiss B."/>
            <person name="Renner T."/>
            <person name="Rombauts S."/>
            <person name="Rushton P."/>
            <person name="Sanderfoot A."/>
            <person name="Schween G."/>
            <person name="Shiu S.-H."/>
            <person name="Stueber K."/>
            <person name="Theodoulou F.L."/>
            <person name="Tu H."/>
            <person name="Van de Peer Y."/>
            <person name="Verrier P.J."/>
            <person name="Waters E."/>
            <person name="Wood A."/>
            <person name="Yang L."/>
            <person name="Cove D."/>
            <person name="Cuming A."/>
            <person name="Hasebe M."/>
            <person name="Lucas S."/>
            <person name="Mishler D.B."/>
            <person name="Reski R."/>
            <person name="Grigoriev I."/>
            <person name="Quatrano R.S."/>
            <person name="Boore J.L."/>
        </authorList>
    </citation>
    <scope>NUCLEOTIDE SEQUENCE [LARGE SCALE GENOMIC DNA]</scope>
    <source>
        <strain evidence="2 3">cv. Gransden 2004</strain>
    </source>
</reference>
<feature type="transmembrane region" description="Helical" evidence="1">
    <location>
        <begin position="12"/>
        <end position="30"/>
    </location>
</feature>
<dbReference type="EnsemblPlants" id="Pp3c6_9140V3.1">
    <property type="protein sequence ID" value="PAC:32977786.CDS.1"/>
    <property type="gene ID" value="Pp3c6_9140"/>
</dbReference>